<gene>
    <name evidence="1" type="ORF">NSA47_13890</name>
</gene>
<evidence type="ECO:0000313" key="1">
    <source>
        <dbReference type="EMBL" id="MCR1900055.1"/>
    </source>
</evidence>
<protein>
    <recommendedName>
        <fullName evidence="3">Asparagine synthetase domain-containing protein</fullName>
    </recommendedName>
</protein>
<evidence type="ECO:0008006" key="3">
    <source>
        <dbReference type="Google" id="ProtNLM"/>
    </source>
</evidence>
<dbReference type="RefSeq" id="WP_257532993.1">
    <property type="nucleotide sequence ID" value="NZ_JANKAS010000018.1"/>
</dbReference>
<dbReference type="SUPFAM" id="SSF52402">
    <property type="entry name" value="Adenine nucleotide alpha hydrolases-like"/>
    <property type="match status" value="1"/>
</dbReference>
<organism evidence="1 2">
    <name type="scientific">Irregularibacter muris</name>
    <dbReference type="NCBI Taxonomy" id="1796619"/>
    <lineage>
        <taxon>Bacteria</taxon>
        <taxon>Bacillati</taxon>
        <taxon>Bacillota</taxon>
        <taxon>Clostridia</taxon>
        <taxon>Eubacteriales</taxon>
        <taxon>Eubacteriaceae</taxon>
        <taxon>Irregularibacter</taxon>
    </lineage>
</organism>
<dbReference type="Proteomes" id="UP001205748">
    <property type="component" value="Unassembled WGS sequence"/>
</dbReference>
<accession>A0AAE3HG72</accession>
<dbReference type="InterPro" id="IPR014729">
    <property type="entry name" value="Rossmann-like_a/b/a_fold"/>
</dbReference>
<keyword evidence="2" id="KW-1185">Reference proteome</keyword>
<evidence type="ECO:0000313" key="2">
    <source>
        <dbReference type="Proteomes" id="UP001205748"/>
    </source>
</evidence>
<dbReference type="AlphaFoldDB" id="A0AAE3HG72"/>
<reference evidence="1" key="1">
    <citation type="submission" date="2022-07" db="EMBL/GenBank/DDBJ databases">
        <title>Enhanced cultured diversity of the mouse gut microbiota enables custom-made synthetic communities.</title>
        <authorList>
            <person name="Afrizal A."/>
        </authorList>
    </citation>
    <scope>NUCLEOTIDE SEQUENCE</scope>
    <source>
        <strain evidence="1">DSM 28593</strain>
    </source>
</reference>
<comment type="caution">
    <text evidence="1">The sequence shown here is derived from an EMBL/GenBank/DDBJ whole genome shotgun (WGS) entry which is preliminary data.</text>
</comment>
<name>A0AAE3HG72_9FIRM</name>
<dbReference type="Gene3D" id="3.40.50.620">
    <property type="entry name" value="HUPs"/>
    <property type="match status" value="1"/>
</dbReference>
<proteinExistence type="predicted"/>
<dbReference type="EMBL" id="JANKAS010000018">
    <property type="protein sequence ID" value="MCR1900055.1"/>
    <property type="molecule type" value="Genomic_DNA"/>
</dbReference>
<sequence length="494" mass="58052">MIPNWNYLVTQYKYYNLNNLTKYYDSFNEVILDAEKSMLDPTAILEYMKWGYILSDRTIIKNIRRTPWISKPDGEQWEHSLINEYNINNISDESTLINKFVALLLDEISKFLDNKDSIGILLSGGMDSRICAMLINELINRGDFKGSVVGITWGDENSRDVQYSREICKLFNWESVVLPIDENILLKNIDVAAGYGAMASPIHLHNMVGVSKLEGLDGILAASYGDSIGRAEYSGMHISNLKPMAEKKLYNKELLLNKEMVKIRKSEAYNDIVDYYYNKDEWNGRTEFDYQAFYMRNKLQWCMDIINEKIPLHQLFTSPEVYQFIFSLKWELRNNRIYEKMLKLMEPRLLEIPWARTGAIYGSSSTRPLDSYKKNFHEYHRWIRNDLRKPIKDLILSKEIENTGIFDMDAIETIYSIYPKRSKEGLNIYDEWFIWIASISKMIKTYDDNLLVDELPQSSRNSRLNTIRAKFSYNILELSQSSKLHLYNLKNKFK</sequence>